<dbReference type="InterPro" id="IPR002401">
    <property type="entry name" value="Cyt_P450_E_grp-I"/>
</dbReference>
<dbReference type="PRINTS" id="PR00463">
    <property type="entry name" value="EP450I"/>
</dbReference>
<dbReference type="Gene3D" id="1.10.630.10">
    <property type="entry name" value="Cytochrome P450"/>
    <property type="match status" value="1"/>
</dbReference>
<evidence type="ECO:0000256" key="5">
    <source>
        <dbReference type="ARBA" id="ARBA00023004"/>
    </source>
</evidence>
<keyword evidence="5" id="KW-0408">Iron</keyword>
<protein>
    <submittedName>
        <fullName evidence="7">Uncharacterized protein</fullName>
    </submittedName>
</protein>
<dbReference type="SUPFAM" id="SSF48264">
    <property type="entry name" value="Cytochrome P450"/>
    <property type="match status" value="1"/>
</dbReference>
<accession>A0AB34GGK8</accession>
<evidence type="ECO:0000256" key="4">
    <source>
        <dbReference type="ARBA" id="ARBA00022723"/>
    </source>
</evidence>
<reference evidence="7 8" key="1">
    <citation type="submission" date="2022-11" db="EMBL/GenBank/DDBJ databases">
        <title>Whole genome sequence of Eschrichtius robustus ER-17-0199.</title>
        <authorList>
            <person name="Bruniche-Olsen A."/>
            <person name="Black A.N."/>
            <person name="Fields C.J."/>
            <person name="Walden K."/>
            <person name="Dewoody J.A."/>
        </authorList>
    </citation>
    <scope>NUCLEOTIDE SEQUENCE [LARGE SCALE GENOMIC DNA]</scope>
    <source>
        <strain evidence="7">ER-17-0199</strain>
        <tissue evidence="7">Blubber</tissue>
    </source>
</reference>
<evidence type="ECO:0000256" key="2">
    <source>
        <dbReference type="ARBA" id="ARBA00010617"/>
    </source>
</evidence>
<dbReference type="Pfam" id="PF00067">
    <property type="entry name" value="p450"/>
    <property type="match status" value="3"/>
</dbReference>
<dbReference type="InterPro" id="IPR001128">
    <property type="entry name" value="Cyt_P450"/>
</dbReference>
<name>A0AB34GGK8_ESCRO</name>
<dbReference type="PANTHER" id="PTHR24300:SF84">
    <property type="entry name" value="CYTOCHROME P450, FAMILY 2, SUBFAMILY T, POLYPEPTIDE 4"/>
    <property type="match status" value="1"/>
</dbReference>
<dbReference type="EMBL" id="JAIQCJ010002304">
    <property type="protein sequence ID" value="KAJ8777514.1"/>
    <property type="molecule type" value="Genomic_DNA"/>
</dbReference>
<dbReference type="GO" id="GO:0005506">
    <property type="term" value="F:iron ion binding"/>
    <property type="evidence" value="ECO:0007669"/>
    <property type="project" value="InterPro"/>
</dbReference>
<evidence type="ECO:0000256" key="3">
    <source>
        <dbReference type="ARBA" id="ARBA00022617"/>
    </source>
</evidence>
<dbReference type="GO" id="GO:0019373">
    <property type="term" value="P:epoxygenase P450 pathway"/>
    <property type="evidence" value="ECO:0007669"/>
    <property type="project" value="TreeGrafter"/>
</dbReference>
<evidence type="ECO:0000256" key="1">
    <source>
        <dbReference type="ARBA" id="ARBA00001971"/>
    </source>
</evidence>
<keyword evidence="8" id="KW-1185">Reference proteome</keyword>
<dbReference type="GO" id="GO:0020037">
    <property type="term" value="F:heme binding"/>
    <property type="evidence" value="ECO:0007669"/>
    <property type="project" value="InterPro"/>
</dbReference>
<evidence type="ECO:0000313" key="7">
    <source>
        <dbReference type="EMBL" id="KAJ8777514.1"/>
    </source>
</evidence>
<gene>
    <name evidence="7" type="ORF">J1605_014404</name>
</gene>
<dbReference type="GO" id="GO:0006805">
    <property type="term" value="P:xenobiotic metabolic process"/>
    <property type="evidence" value="ECO:0007669"/>
    <property type="project" value="TreeGrafter"/>
</dbReference>
<dbReference type="AlphaFoldDB" id="A0AB34GGK8"/>
<comment type="caution">
    <text evidence="7">The sequence shown here is derived from an EMBL/GenBank/DDBJ whole genome shotgun (WGS) entry which is preliminary data.</text>
</comment>
<organism evidence="7 8">
    <name type="scientific">Eschrichtius robustus</name>
    <name type="common">California gray whale</name>
    <name type="synonym">Eschrichtius gibbosus</name>
    <dbReference type="NCBI Taxonomy" id="9764"/>
    <lineage>
        <taxon>Eukaryota</taxon>
        <taxon>Metazoa</taxon>
        <taxon>Chordata</taxon>
        <taxon>Craniata</taxon>
        <taxon>Vertebrata</taxon>
        <taxon>Euteleostomi</taxon>
        <taxon>Mammalia</taxon>
        <taxon>Eutheria</taxon>
        <taxon>Laurasiatheria</taxon>
        <taxon>Artiodactyla</taxon>
        <taxon>Whippomorpha</taxon>
        <taxon>Cetacea</taxon>
        <taxon>Mysticeti</taxon>
        <taxon>Eschrichtiidae</taxon>
        <taxon>Eschrichtius</taxon>
    </lineage>
</organism>
<sequence length="341" mass="37506">MGTRMLGDLSEHLGDMYGIQSSKGNGCGSDKGSVSIPAPPKTPRESKRDEEVQAARWGWGAPGTQTQAALPLGLYRSRFCGTCCSSSLDTWTVHSRSGAVCSYAALRDALVLQADAFSGRGARAVFERFTRGNGIVVPNGQRWRTLRNFALGALTEFGLGTRTIRDSVLEEAPCLLGEFQDSVGTAWSEKDRDLLWVWPLDTCCGCGLGKALGWNEASKPKGWVGAEPQAFDLVMFPLPGAPFDPWRLLDNAVSHVMCSVVFENRYGYEDPEFLRFLDLFNDNFRIMSSRWGEEQKGPESHFQETLVITTHNHFFGSTETTSTTPRCGLLILLKHPEVAGL</sequence>
<comment type="cofactor">
    <cofactor evidence="1">
        <name>heme</name>
        <dbReference type="ChEBI" id="CHEBI:30413"/>
    </cofactor>
</comment>
<dbReference type="GO" id="GO:0005737">
    <property type="term" value="C:cytoplasm"/>
    <property type="evidence" value="ECO:0007669"/>
    <property type="project" value="TreeGrafter"/>
</dbReference>
<dbReference type="Proteomes" id="UP001159641">
    <property type="component" value="Unassembled WGS sequence"/>
</dbReference>
<proteinExistence type="inferred from homology"/>
<evidence type="ECO:0000313" key="8">
    <source>
        <dbReference type="Proteomes" id="UP001159641"/>
    </source>
</evidence>
<keyword evidence="4" id="KW-0479">Metal-binding</keyword>
<dbReference type="InterPro" id="IPR036396">
    <property type="entry name" value="Cyt_P450_sf"/>
</dbReference>
<dbReference type="GO" id="GO:0016712">
    <property type="term" value="F:oxidoreductase activity, acting on paired donors, with incorporation or reduction of molecular oxygen, reduced flavin or flavoprotein as one donor, and incorporation of one atom of oxygen"/>
    <property type="evidence" value="ECO:0007669"/>
    <property type="project" value="TreeGrafter"/>
</dbReference>
<keyword evidence="3" id="KW-0349">Heme</keyword>
<dbReference type="GO" id="GO:0008392">
    <property type="term" value="F:arachidonate epoxygenase activity"/>
    <property type="evidence" value="ECO:0007669"/>
    <property type="project" value="TreeGrafter"/>
</dbReference>
<dbReference type="PANTHER" id="PTHR24300">
    <property type="entry name" value="CYTOCHROME P450 508A4-RELATED"/>
    <property type="match status" value="1"/>
</dbReference>
<evidence type="ECO:0000256" key="6">
    <source>
        <dbReference type="SAM" id="MobiDB-lite"/>
    </source>
</evidence>
<feature type="region of interest" description="Disordered" evidence="6">
    <location>
        <begin position="17"/>
        <end position="50"/>
    </location>
</feature>
<dbReference type="InterPro" id="IPR050182">
    <property type="entry name" value="Cytochrome_P450_fam2"/>
</dbReference>
<comment type="similarity">
    <text evidence="2">Belongs to the cytochrome P450 family.</text>
</comment>